<feature type="repeat" description="TPR" evidence="3">
    <location>
        <begin position="702"/>
        <end position="735"/>
    </location>
</feature>
<dbReference type="EC" id="2.7.11.1" evidence="7"/>
<dbReference type="SMART" id="SM00028">
    <property type="entry name" value="TPR"/>
    <property type="match status" value="10"/>
</dbReference>
<dbReference type="Pfam" id="PF13432">
    <property type="entry name" value="TPR_16"/>
    <property type="match status" value="2"/>
</dbReference>
<feature type="repeat" description="TPR" evidence="3">
    <location>
        <begin position="872"/>
        <end position="905"/>
    </location>
</feature>
<keyword evidence="7" id="KW-0808">Transferase</keyword>
<protein>
    <submittedName>
        <fullName evidence="7">Serine/threonine-protein kinase PknB</fullName>
        <ecNumber evidence="7">2.7.11.1</ecNumber>
    </submittedName>
</protein>
<sequence>MPNDPPAAPPAAGLTARTPDPDVTTRRGDSLPPVVLPPPTGGRYVLGAEIARGGMGAVYRATDTALGREVAVKLLQEQFGPDSGTARRFADEAHIAGQLQHPGIPPVHDFGTLPDGRPFLAMKLIKGDTLDDLLRTRRDPGDDRGRFVAVFEAVCQAVGYAHAHDVIHRDLKPANVMVGAFGEVQVMDWGLAKVLRPGTAADGTVADAAATAPNTEVRSLRDSDIERTQAGAVMGTPAYMPPEQAAGAAHKVTPRSDVFGLGAVLAVILTGRPPFEAGSAETTRVKAAQGDVADCLSRLDDCGAEPELVALCKRCLSPKPADRPATAGEVAREVADFRADAEARARQAELDRVKAEGERATAEAKAAAEAVTRREAEARAAEQRKRRRVQLWLAAAVVLLVTGAGGVAVWRVDEDGRRRTAAARSADAVNDLLDRTKAALEAGEAARAAPLLAQAERRAADDAVTDHADRLAAYARDLAMLRALDGVNDYRWTPHDSKNFPPPERVAERWAETFAGYGIVPGTTPPAEAATRINDSPIRTALVAGLDGWLALAQSAAVCDLLAAADPHPFRDEVRRLLAAGDAIALKALAGRGEWATQPSGLVVAYGGSRAVPAAAGRELLLRLAVARRTDFPLLMQLGARYPIARTEGSGERAQYFQAAAALRPENAAVLNNLGVALRNRKDLEGAAAAYREAIRLDPNYALPHNNLGLVLVDWKDLEGAAAAYREAIRLDPNFAAPHHNLGLVLYDRKDLEGAAVAYREAIRLDPNAADPHTGLGNVLRGRKDLEGAAAAYREAIRLDPKDALPHNGLGNVLVDRKDLEGAAAAFREAIRLDPNFALPHNGLGNVLVNRRDLEGAAAAYREAIRLDPNFATPHYNLGLVLRGRKDLEGAAAAFREAIRLDPNAADPHNGLGNVLRGRKDLEGAAAAYREAIRLDPKDALPHNILGLIYEEQLRLDQAEAAYREAVRLNPQFAVARANLGVVLRKQARHADAIAAYRAALAIQPYIGYAHEGLDYCQRVLRGEVPTAPPPRAVGR</sequence>
<feature type="coiled-coil region" evidence="4">
    <location>
        <begin position="338"/>
        <end position="384"/>
    </location>
</feature>
<evidence type="ECO:0000256" key="3">
    <source>
        <dbReference type="PROSITE-ProRule" id="PRU00339"/>
    </source>
</evidence>
<feature type="repeat" description="TPR" evidence="3">
    <location>
        <begin position="736"/>
        <end position="769"/>
    </location>
</feature>
<name>A0A517Y2W7_9BACT</name>
<feature type="region of interest" description="Disordered" evidence="5">
    <location>
        <begin position="1"/>
        <end position="34"/>
    </location>
</feature>
<dbReference type="PANTHER" id="PTHR44227:SF3">
    <property type="entry name" value="PROTEIN O-MANNOSYL-TRANSFERASE TMTC4"/>
    <property type="match status" value="1"/>
</dbReference>
<dbReference type="InterPro" id="IPR052346">
    <property type="entry name" value="O-mannosyl-transferase_TMTC"/>
</dbReference>
<dbReference type="RefSeq" id="WP_202920513.1">
    <property type="nucleotide sequence ID" value="NZ_CP036273.1"/>
</dbReference>
<accession>A0A517Y2W7</accession>
<proteinExistence type="predicted"/>
<dbReference type="KEGG" id="uli:ETAA1_60920"/>
<feature type="repeat" description="TPR" evidence="3">
    <location>
        <begin position="668"/>
        <end position="701"/>
    </location>
</feature>
<feature type="repeat" description="TPR" evidence="3">
    <location>
        <begin position="974"/>
        <end position="1007"/>
    </location>
</feature>
<dbReference type="SUPFAM" id="SSF48452">
    <property type="entry name" value="TPR-like"/>
    <property type="match status" value="2"/>
</dbReference>
<dbReference type="InterPro" id="IPR011990">
    <property type="entry name" value="TPR-like_helical_dom_sf"/>
</dbReference>
<keyword evidence="8" id="KW-1185">Reference proteome</keyword>
<evidence type="ECO:0000313" key="7">
    <source>
        <dbReference type="EMBL" id="QDU24079.1"/>
    </source>
</evidence>
<keyword evidence="2 3" id="KW-0802">TPR repeat</keyword>
<evidence type="ECO:0000259" key="6">
    <source>
        <dbReference type="PROSITE" id="PS50011"/>
    </source>
</evidence>
<keyword evidence="4" id="KW-0175">Coiled coil</keyword>
<evidence type="ECO:0000256" key="5">
    <source>
        <dbReference type="SAM" id="MobiDB-lite"/>
    </source>
</evidence>
<organism evidence="7 8">
    <name type="scientific">Urbifossiella limnaea</name>
    <dbReference type="NCBI Taxonomy" id="2528023"/>
    <lineage>
        <taxon>Bacteria</taxon>
        <taxon>Pseudomonadati</taxon>
        <taxon>Planctomycetota</taxon>
        <taxon>Planctomycetia</taxon>
        <taxon>Gemmatales</taxon>
        <taxon>Gemmataceae</taxon>
        <taxon>Urbifossiella</taxon>
    </lineage>
</organism>
<feature type="compositionally biased region" description="Basic and acidic residues" evidence="5">
    <location>
        <begin position="19"/>
        <end position="29"/>
    </location>
</feature>
<dbReference type="PROSITE" id="PS50005">
    <property type="entry name" value="TPR"/>
    <property type="match status" value="10"/>
</dbReference>
<dbReference type="Proteomes" id="UP000319576">
    <property type="component" value="Chromosome"/>
</dbReference>
<dbReference type="GO" id="GO:0004674">
    <property type="term" value="F:protein serine/threonine kinase activity"/>
    <property type="evidence" value="ECO:0007669"/>
    <property type="project" value="UniProtKB-EC"/>
</dbReference>
<dbReference type="Gene3D" id="3.30.200.20">
    <property type="entry name" value="Phosphorylase Kinase, domain 1"/>
    <property type="match status" value="1"/>
</dbReference>
<evidence type="ECO:0000256" key="2">
    <source>
        <dbReference type="ARBA" id="ARBA00022803"/>
    </source>
</evidence>
<dbReference type="InterPro" id="IPR008271">
    <property type="entry name" value="Ser/Thr_kinase_AS"/>
</dbReference>
<feature type="domain" description="Protein kinase" evidence="6">
    <location>
        <begin position="44"/>
        <end position="335"/>
    </location>
</feature>
<dbReference type="Gene3D" id="1.10.510.10">
    <property type="entry name" value="Transferase(Phosphotransferase) domain 1"/>
    <property type="match status" value="1"/>
</dbReference>
<feature type="repeat" description="TPR" evidence="3">
    <location>
        <begin position="838"/>
        <end position="871"/>
    </location>
</feature>
<dbReference type="AlphaFoldDB" id="A0A517Y2W7"/>
<feature type="repeat" description="TPR" evidence="3">
    <location>
        <begin position="940"/>
        <end position="973"/>
    </location>
</feature>
<dbReference type="Pfam" id="PF13374">
    <property type="entry name" value="TPR_10"/>
    <property type="match status" value="1"/>
</dbReference>
<dbReference type="InterPro" id="IPR000719">
    <property type="entry name" value="Prot_kinase_dom"/>
</dbReference>
<dbReference type="PANTHER" id="PTHR44227">
    <property type="match status" value="1"/>
</dbReference>
<dbReference type="Pfam" id="PF13414">
    <property type="entry name" value="TPR_11"/>
    <property type="match status" value="3"/>
</dbReference>
<feature type="repeat" description="TPR" evidence="3">
    <location>
        <begin position="770"/>
        <end position="803"/>
    </location>
</feature>
<dbReference type="GO" id="GO:0030968">
    <property type="term" value="P:endoplasmic reticulum unfolded protein response"/>
    <property type="evidence" value="ECO:0007669"/>
    <property type="project" value="TreeGrafter"/>
</dbReference>
<feature type="repeat" description="TPR" evidence="3">
    <location>
        <begin position="804"/>
        <end position="837"/>
    </location>
</feature>
<dbReference type="EMBL" id="CP036273">
    <property type="protein sequence ID" value="QDU24079.1"/>
    <property type="molecule type" value="Genomic_DNA"/>
</dbReference>
<reference evidence="7 8" key="1">
    <citation type="submission" date="2019-02" db="EMBL/GenBank/DDBJ databases">
        <title>Deep-cultivation of Planctomycetes and their phenomic and genomic characterization uncovers novel biology.</title>
        <authorList>
            <person name="Wiegand S."/>
            <person name="Jogler M."/>
            <person name="Boedeker C."/>
            <person name="Pinto D."/>
            <person name="Vollmers J."/>
            <person name="Rivas-Marin E."/>
            <person name="Kohn T."/>
            <person name="Peeters S.H."/>
            <person name="Heuer A."/>
            <person name="Rast P."/>
            <person name="Oberbeckmann S."/>
            <person name="Bunk B."/>
            <person name="Jeske O."/>
            <person name="Meyerdierks A."/>
            <person name="Storesund J.E."/>
            <person name="Kallscheuer N."/>
            <person name="Luecker S."/>
            <person name="Lage O.M."/>
            <person name="Pohl T."/>
            <person name="Merkel B.J."/>
            <person name="Hornburger P."/>
            <person name="Mueller R.-W."/>
            <person name="Bruemmer F."/>
            <person name="Labrenz M."/>
            <person name="Spormann A.M."/>
            <person name="Op den Camp H."/>
            <person name="Overmann J."/>
            <person name="Amann R."/>
            <person name="Jetten M.S.M."/>
            <person name="Mascher T."/>
            <person name="Medema M.H."/>
            <person name="Devos D.P."/>
            <person name="Kaster A.-K."/>
            <person name="Ovreas L."/>
            <person name="Rohde M."/>
            <person name="Galperin M.Y."/>
            <person name="Jogler C."/>
        </authorList>
    </citation>
    <scope>NUCLEOTIDE SEQUENCE [LARGE SCALE GENOMIC DNA]</scope>
    <source>
        <strain evidence="7 8">ETA_A1</strain>
    </source>
</reference>
<keyword evidence="1" id="KW-0677">Repeat</keyword>
<dbReference type="Pfam" id="PF00069">
    <property type="entry name" value="Pkinase"/>
    <property type="match status" value="1"/>
</dbReference>
<dbReference type="GO" id="GO:0035269">
    <property type="term" value="P:protein O-linked glycosylation via mannose"/>
    <property type="evidence" value="ECO:0007669"/>
    <property type="project" value="TreeGrafter"/>
</dbReference>
<feature type="repeat" description="TPR" evidence="3">
    <location>
        <begin position="906"/>
        <end position="939"/>
    </location>
</feature>
<gene>
    <name evidence="7" type="primary">pknB_64</name>
    <name evidence="7" type="ORF">ETAA1_60920</name>
</gene>
<dbReference type="Gene3D" id="1.25.40.10">
    <property type="entry name" value="Tetratricopeptide repeat domain"/>
    <property type="match status" value="3"/>
</dbReference>
<keyword evidence="7" id="KW-0418">Kinase</keyword>
<dbReference type="InterPro" id="IPR019734">
    <property type="entry name" value="TPR_rpt"/>
</dbReference>
<dbReference type="CDD" id="cd14014">
    <property type="entry name" value="STKc_PknB_like"/>
    <property type="match status" value="1"/>
</dbReference>
<dbReference type="SMART" id="SM00220">
    <property type="entry name" value="S_TKc"/>
    <property type="match status" value="1"/>
</dbReference>
<dbReference type="GO" id="GO:0000030">
    <property type="term" value="F:mannosyltransferase activity"/>
    <property type="evidence" value="ECO:0007669"/>
    <property type="project" value="TreeGrafter"/>
</dbReference>
<dbReference type="PROSITE" id="PS00108">
    <property type="entry name" value="PROTEIN_KINASE_ST"/>
    <property type="match status" value="1"/>
</dbReference>
<evidence type="ECO:0000256" key="4">
    <source>
        <dbReference type="SAM" id="Coils"/>
    </source>
</evidence>
<dbReference type="GO" id="GO:0005524">
    <property type="term" value="F:ATP binding"/>
    <property type="evidence" value="ECO:0007669"/>
    <property type="project" value="InterPro"/>
</dbReference>
<dbReference type="PROSITE" id="PS50011">
    <property type="entry name" value="PROTEIN_KINASE_DOM"/>
    <property type="match status" value="1"/>
</dbReference>
<dbReference type="InterPro" id="IPR011009">
    <property type="entry name" value="Kinase-like_dom_sf"/>
</dbReference>
<evidence type="ECO:0000256" key="1">
    <source>
        <dbReference type="ARBA" id="ARBA00022737"/>
    </source>
</evidence>
<dbReference type="SUPFAM" id="SSF56112">
    <property type="entry name" value="Protein kinase-like (PK-like)"/>
    <property type="match status" value="1"/>
</dbReference>
<evidence type="ECO:0000313" key="8">
    <source>
        <dbReference type="Proteomes" id="UP000319576"/>
    </source>
</evidence>